<name>A0A0F9P0W3_9ZZZZ</name>
<keyword evidence="1" id="KW-0479">Metal-binding</keyword>
<keyword evidence="2" id="KW-0560">Oxidoreductase</keyword>
<evidence type="ECO:0000256" key="5">
    <source>
        <dbReference type="SAM" id="MobiDB-lite"/>
    </source>
</evidence>
<evidence type="ECO:0000256" key="2">
    <source>
        <dbReference type="ARBA" id="ARBA00023002"/>
    </source>
</evidence>
<evidence type="ECO:0000259" key="6">
    <source>
        <dbReference type="Pfam" id="PF02662"/>
    </source>
</evidence>
<feature type="domain" description="F420-non-reducing hydrogenase iron-sulfur subunit D" evidence="6">
    <location>
        <begin position="1"/>
        <end position="39"/>
    </location>
</feature>
<dbReference type="AlphaFoldDB" id="A0A0F9P0W3"/>
<reference evidence="7" key="1">
    <citation type="journal article" date="2015" name="Nature">
        <title>Complex archaea that bridge the gap between prokaryotes and eukaryotes.</title>
        <authorList>
            <person name="Spang A."/>
            <person name="Saw J.H."/>
            <person name="Jorgensen S.L."/>
            <person name="Zaremba-Niedzwiedzka K."/>
            <person name="Martijn J."/>
            <person name="Lind A.E."/>
            <person name="van Eijk R."/>
            <person name="Schleper C."/>
            <person name="Guy L."/>
            <person name="Ettema T.J."/>
        </authorList>
    </citation>
    <scope>NUCLEOTIDE SEQUENCE</scope>
</reference>
<dbReference type="Pfam" id="PF02662">
    <property type="entry name" value="FlpD"/>
    <property type="match status" value="1"/>
</dbReference>
<dbReference type="InterPro" id="IPR003813">
    <property type="entry name" value="MvhD/FlpD"/>
</dbReference>
<dbReference type="GO" id="GO:0046872">
    <property type="term" value="F:metal ion binding"/>
    <property type="evidence" value="ECO:0007669"/>
    <property type="project" value="UniProtKB-KW"/>
</dbReference>
<evidence type="ECO:0000313" key="7">
    <source>
        <dbReference type="EMBL" id="KKM87157.1"/>
    </source>
</evidence>
<organism evidence="7">
    <name type="scientific">marine sediment metagenome</name>
    <dbReference type="NCBI Taxonomy" id="412755"/>
    <lineage>
        <taxon>unclassified sequences</taxon>
        <taxon>metagenomes</taxon>
        <taxon>ecological metagenomes</taxon>
    </lineage>
</organism>
<feature type="compositionally biased region" description="Basic and acidic residues" evidence="5">
    <location>
        <begin position="47"/>
        <end position="65"/>
    </location>
</feature>
<evidence type="ECO:0000256" key="1">
    <source>
        <dbReference type="ARBA" id="ARBA00022723"/>
    </source>
</evidence>
<sequence length="65" mass="7298">MKTVGISPERVQLFHCSAAEGQRFQQEATRISEEIQKLGSNPFKKSKTSDKEGLDLKNSSDQKTE</sequence>
<dbReference type="GO" id="GO:0016491">
    <property type="term" value="F:oxidoreductase activity"/>
    <property type="evidence" value="ECO:0007669"/>
    <property type="project" value="UniProtKB-KW"/>
</dbReference>
<dbReference type="EMBL" id="LAZR01007147">
    <property type="protein sequence ID" value="KKM87157.1"/>
    <property type="molecule type" value="Genomic_DNA"/>
</dbReference>
<keyword evidence="4" id="KW-0411">Iron-sulfur</keyword>
<gene>
    <name evidence="7" type="ORF">LCGC14_1271790</name>
</gene>
<protein>
    <recommendedName>
        <fullName evidence="6">F420-non-reducing hydrogenase iron-sulfur subunit D domain-containing protein</fullName>
    </recommendedName>
</protein>
<evidence type="ECO:0000256" key="4">
    <source>
        <dbReference type="ARBA" id="ARBA00023014"/>
    </source>
</evidence>
<accession>A0A0F9P0W3</accession>
<feature type="region of interest" description="Disordered" evidence="5">
    <location>
        <begin position="33"/>
        <end position="65"/>
    </location>
</feature>
<comment type="caution">
    <text evidence="7">The sequence shown here is derived from an EMBL/GenBank/DDBJ whole genome shotgun (WGS) entry which is preliminary data.</text>
</comment>
<evidence type="ECO:0000256" key="3">
    <source>
        <dbReference type="ARBA" id="ARBA00023004"/>
    </source>
</evidence>
<keyword evidence="3" id="KW-0408">Iron</keyword>
<proteinExistence type="predicted"/>
<dbReference type="GO" id="GO:0051536">
    <property type="term" value="F:iron-sulfur cluster binding"/>
    <property type="evidence" value="ECO:0007669"/>
    <property type="project" value="UniProtKB-KW"/>
</dbReference>